<evidence type="ECO:0000256" key="1">
    <source>
        <dbReference type="SAM" id="MobiDB-lite"/>
    </source>
</evidence>
<dbReference type="STRING" id="1754190.A0A1Y2F389"/>
<dbReference type="AlphaFoldDB" id="A0A1Y2F389"/>
<dbReference type="OrthoDB" id="2148321at2759"/>
<feature type="compositionally biased region" description="Polar residues" evidence="1">
    <location>
        <begin position="571"/>
        <end position="586"/>
    </location>
</feature>
<gene>
    <name evidence="2" type="ORF">LY90DRAFT_698463</name>
</gene>
<feature type="compositionally biased region" description="Polar residues" evidence="1">
    <location>
        <begin position="809"/>
        <end position="828"/>
    </location>
</feature>
<feature type="region of interest" description="Disordered" evidence="1">
    <location>
        <begin position="809"/>
        <end position="874"/>
    </location>
</feature>
<organism evidence="2 3">
    <name type="scientific">Neocallimastix californiae</name>
    <dbReference type="NCBI Taxonomy" id="1754190"/>
    <lineage>
        <taxon>Eukaryota</taxon>
        <taxon>Fungi</taxon>
        <taxon>Fungi incertae sedis</taxon>
        <taxon>Chytridiomycota</taxon>
        <taxon>Chytridiomycota incertae sedis</taxon>
        <taxon>Neocallimastigomycetes</taxon>
        <taxon>Neocallimastigales</taxon>
        <taxon>Neocallimastigaceae</taxon>
        <taxon>Neocallimastix</taxon>
    </lineage>
</organism>
<sequence length="1019" mass="113606">MAKFKKILSFLKGSKKRKSVVIHDSRTMRNSEVPMGGLAGNGNMRYGANSGRPIVGNGGHYEQFLYIDDVKNGGLKKRTLSVAPSVVSSSNYTQTDNEFSDTLSHLRSESSRFERFNNRNGSIKVNGKPIPNRMNGIGNSVVSKTSSTVSSVKNKKTNKSFILRQDPKEEEKVIVEVQDNNEAEIEIDEDELIAAVEEFDKRRKGSSNIRSMSSSRTDTGTFIIKEDKEDQDGNQSFIIKNVNDDAQTKKLSFIISSANQHTYNPDETEEENINSSESYLLSTPNITYSSQEQSNNEVNIEIEGMENMKKDYLANVKSSIYDKSSNVRESLIQFQPPDFNTDNEKVYDNRNKDFIKTLFKKFPHHEEKIGKKANNNSDDEDEDETLNKLLNRRKVNFVINNKNTMGTSNDATLTKKLSVKSTNAIFEYTPKPILVTSPKLEKSNITSAANTITKNSNGTIGRTYSLNQESSVKRLDKVETKTKTKTSDESLSQRRSKRELNEMNENLKQSSSAYTSAVPSSSSRNIFFMPLPRPSQATLLEFGNSSINSPSLKSKKSNLYSHSNHSLGSFPLSTTSTNSIGESSTSTRRHQWSEKNNSSSIKVKGGNSYSAPLKASIPMSSGYKSSKESLVGSYSSSNTKLGAHNKLTNVPSSNTLFSATSLYSSSKKQKEKIISSSVQTSYTPYKLNKGSTRTLTESSSNQSSTSDVSKDNNSYKSSKDKPYLISSNLHIGHKEVNDPVEIDRNSSISNPELFLDLDDYNDFDRSREESLRHVKEFVKSLDENPGMETLFSTPISYRKRYEKYGSLKSRVSNKSNHNKTNSIGNNSVSTGGGSLKSNKKSNSRRSTHSNLSLNSEGSSLTEYSKSSSSSFSMHTNSTNIRDYYLSATKKYNTTKTLPVTTTIKKLKNSTEDTNGESGNSLKKKKFNSDSTIVNSYNKKYNNRSSFQTKQGKHQNSSSVSSGSTLAYSPLPVPRSLLNNSNNLNKLSLMTADSSYFDDFMKDLNNMNLNDLITKYEQKI</sequence>
<evidence type="ECO:0000313" key="3">
    <source>
        <dbReference type="Proteomes" id="UP000193920"/>
    </source>
</evidence>
<dbReference type="Proteomes" id="UP000193920">
    <property type="component" value="Unassembled WGS sequence"/>
</dbReference>
<evidence type="ECO:0000313" key="2">
    <source>
        <dbReference type="EMBL" id="ORY77944.1"/>
    </source>
</evidence>
<feature type="compositionally biased region" description="Low complexity" evidence="1">
    <location>
        <begin position="698"/>
        <end position="716"/>
    </location>
</feature>
<keyword evidence="3" id="KW-1185">Reference proteome</keyword>
<reference evidence="2 3" key="1">
    <citation type="submission" date="2016-08" db="EMBL/GenBank/DDBJ databases">
        <title>A Parts List for Fungal Cellulosomes Revealed by Comparative Genomics.</title>
        <authorList>
            <consortium name="DOE Joint Genome Institute"/>
            <person name="Haitjema C.H."/>
            <person name="Gilmore S.P."/>
            <person name="Henske J.K."/>
            <person name="Solomon K.V."/>
            <person name="De Groot R."/>
            <person name="Kuo A."/>
            <person name="Mondo S.J."/>
            <person name="Salamov A.A."/>
            <person name="Labutti K."/>
            <person name="Zhao Z."/>
            <person name="Chiniquy J."/>
            <person name="Barry K."/>
            <person name="Brewer H.M."/>
            <person name="Purvine S.O."/>
            <person name="Wright A.T."/>
            <person name="Boxma B."/>
            <person name="Van Alen T."/>
            <person name="Hackstein J.H."/>
            <person name="Baker S.E."/>
            <person name="Grigoriev I.V."/>
            <person name="O'Malley M.A."/>
        </authorList>
    </citation>
    <scope>NUCLEOTIDE SEQUENCE [LARGE SCALE GENOMIC DNA]</scope>
    <source>
        <strain evidence="2 3">G1</strain>
    </source>
</reference>
<proteinExistence type="predicted"/>
<feature type="compositionally biased region" description="Low complexity" evidence="1">
    <location>
        <begin position="848"/>
        <end position="874"/>
    </location>
</feature>
<feature type="region of interest" description="Disordered" evidence="1">
    <location>
        <begin position="476"/>
        <end position="497"/>
    </location>
</feature>
<feature type="region of interest" description="Disordered" evidence="1">
    <location>
        <begin position="937"/>
        <end position="964"/>
    </location>
</feature>
<dbReference type="EMBL" id="MCOG01000018">
    <property type="protein sequence ID" value="ORY77944.1"/>
    <property type="molecule type" value="Genomic_DNA"/>
</dbReference>
<feature type="region of interest" description="Disordered" evidence="1">
    <location>
        <begin position="566"/>
        <end position="607"/>
    </location>
</feature>
<feature type="region of interest" description="Disordered" evidence="1">
    <location>
        <begin position="685"/>
        <end position="721"/>
    </location>
</feature>
<name>A0A1Y2F389_9FUNG</name>
<protein>
    <submittedName>
        <fullName evidence="2">Uncharacterized protein</fullName>
    </submittedName>
</protein>
<feature type="compositionally biased region" description="Basic residues" evidence="1">
    <location>
        <begin position="837"/>
        <end position="847"/>
    </location>
</feature>
<accession>A0A1Y2F389</accession>
<comment type="caution">
    <text evidence="2">The sequence shown here is derived from an EMBL/GenBank/DDBJ whole genome shotgun (WGS) entry which is preliminary data.</text>
</comment>
<feature type="compositionally biased region" description="Polar residues" evidence="1">
    <location>
        <begin position="946"/>
        <end position="964"/>
    </location>
</feature>
<feature type="compositionally biased region" description="Basic and acidic residues" evidence="1">
    <location>
        <begin position="476"/>
        <end position="492"/>
    </location>
</feature>
<feature type="compositionally biased region" description="Polar residues" evidence="1">
    <location>
        <begin position="685"/>
        <end position="697"/>
    </location>
</feature>